<dbReference type="PANTHER" id="PTHR43201:SF32">
    <property type="entry name" value="2-SUCCINYLBENZOATE--COA LIGASE, CHLOROPLASTIC_PEROXISOMAL"/>
    <property type="match status" value="1"/>
</dbReference>
<feature type="domain" description="AMP-dependent synthetase/ligase" evidence="4">
    <location>
        <begin position="14"/>
        <end position="367"/>
    </location>
</feature>
<dbReference type="Gene3D" id="3.40.50.12780">
    <property type="entry name" value="N-terminal domain of ligase-like"/>
    <property type="match status" value="1"/>
</dbReference>
<dbReference type="PROSITE" id="PS00455">
    <property type="entry name" value="AMP_BINDING"/>
    <property type="match status" value="1"/>
</dbReference>
<dbReference type="FunFam" id="3.30.300.30:FF:000008">
    <property type="entry name" value="2,3-dihydroxybenzoate-AMP ligase"/>
    <property type="match status" value="1"/>
</dbReference>
<dbReference type="SUPFAM" id="SSF56801">
    <property type="entry name" value="Acetyl-CoA synthetase-like"/>
    <property type="match status" value="1"/>
</dbReference>
<name>A0A4Q7M2N3_9MICO</name>
<sequence length="528" mass="56819">MQTWIHVLDWRGVADRDAVAVRDGRSELTYGELRARIEERAGGWHDHGVRSHDVVAVLSHNSAEMLVQTLALLRIGALPLLLNWRLTATEIAELLALTRPVAVFADAASTPLVAPTERILRFADGPARDDWFEAATLVGDVPPRPHTRLRSAEDALLMHTSGTTGRPKVIPIDHGSLVRGLAAFAIDIGDQRRGSVHLAMMPLFHLAGFAQAMQCLLTGGTLVVHDGFDADRAIDAIGAERVNFLTAVPAIIEALTVALEGPRAGADLTSLREIQYGAAPIAPALLERAVRVVCRRFRQIYGSTELQGFLSILRPEDHVAGAARLASAGCLSPGWEARIVDSHGRATPAGTPGELEVRGESVIREYWHDPDTTRTAFTADGWFRTGDIGDLSPDGYLSIVGRAKDMIISGGENVYPAEVERVLLAHPAVLDAAVVARSHPRWGETPAAFVVTGETSVEPAALLAFCRERLARFKCPSDVTLVGDLPRNALGKVLKSELRRRAAESAGPRSHGPPHPAPEDDRPTGGTT</sequence>
<dbReference type="InterPro" id="IPR025110">
    <property type="entry name" value="AMP-bd_C"/>
</dbReference>
<protein>
    <submittedName>
        <fullName evidence="6">Fatty-acyl-CoA synthase</fullName>
    </submittedName>
</protein>
<evidence type="ECO:0000256" key="1">
    <source>
        <dbReference type="ARBA" id="ARBA00006432"/>
    </source>
</evidence>
<evidence type="ECO:0000259" key="5">
    <source>
        <dbReference type="Pfam" id="PF13193"/>
    </source>
</evidence>
<feature type="domain" description="AMP-binding enzyme C-terminal" evidence="5">
    <location>
        <begin position="418"/>
        <end position="492"/>
    </location>
</feature>
<dbReference type="EMBL" id="SGWX01000001">
    <property type="protein sequence ID" value="RZS61541.1"/>
    <property type="molecule type" value="Genomic_DNA"/>
</dbReference>
<dbReference type="OrthoDB" id="9803968at2"/>
<dbReference type="Gene3D" id="3.30.300.30">
    <property type="match status" value="1"/>
</dbReference>
<reference evidence="6 7" key="1">
    <citation type="submission" date="2019-02" db="EMBL/GenBank/DDBJ databases">
        <title>Sequencing the genomes of 1000 actinobacteria strains.</title>
        <authorList>
            <person name="Klenk H.-P."/>
        </authorList>
    </citation>
    <scope>NUCLEOTIDE SEQUENCE [LARGE SCALE GENOMIC DNA]</scope>
    <source>
        <strain evidence="6 7">DSM 16932</strain>
    </source>
</reference>
<dbReference type="InterPro" id="IPR045851">
    <property type="entry name" value="AMP-bd_C_sf"/>
</dbReference>
<dbReference type="PANTHER" id="PTHR43201">
    <property type="entry name" value="ACYL-COA SYNTHETASE"/>
    <property type="match status" value="1"/>
</dbReference>
<evidence type="ECO:0000259" key="4">
    <source>
        <dbReference type="Pfam" id="PF00501"/>
    </source>
</evidence>
<keyword evidence="2" id="KW-0436">Ligase</keyword>
<comment type="caution">
    <text evidence="6">The sequence shown here is derived from an EMBL/GenBank/DDBJ whole genome shotgun (WGS) entry which is preliminary data.</text>
</comment>
<dbReference type="InterPro" id="IPR042099">
    <property type="entry name" value="ANL_N_sf"/>
</dbReference>
<evidence type="ECO:0000313" key="7">
    <source>
        <dbReference type="Proteomes" id="UP000293852"/>
    </source>
</evidence>
<evidence type="ECO:0000256" key="3">
    <source>
        <dbReference type="SAM" id="MobiDB-lite"/>
    </source>
</evidence>
<comment type="similarity">
    <text evidence="1">Belongs to the ATP-dependent AMP-binding enzyme family.</text>
</comment>
<evidence type="ECO:0000313" key="6">
    <source>
        <dbReference type="EMBL" id="RZS61541.1"/>
    </source>
</evidence>
<feature type="compositionally biased region" description="Basic and acidic residues" evidence="3">
    <location>
        <begin position="517"/>
        <end position="528"/>
    </location>
</feature>
<dbReference type="GO" id="GO:0031956">
    <property type="term" value="F:medium-chain fatty acid-CoA ligase activity"/>
    <property type="evidence" value="ECO:0007669"/>
    <property type="project" value="TreeGrafter"/>
</dbReference>
<keyword evidence="7" id="KW-1185">Reference proteome</keyword>
<accession>A0A4Q7M2N3</accession>
<organism evidence="6 7">
    <name type="scientific">Xylanimonas ulmi</name>
    <dbReference type="NCBI Taxonomy" id="228973"/>
    <lineage>
        <taxon>Bacteria</taxon>
        <taxon>Bacillati</taxon>
        <taxon>Actinomycetota</taxon>
        <taxon>Actinomycetes</taxon>
        <taxon>Micrococcales</taxon>
        <taxon>Promicromonosporaceae</taxon>
        <taxon>Xylanimonas</taxon>
    </lineage>
</organism>
<dbReference type="AlphaFoldDB" id="A0A4Q7M2N3"/>
<dbReference type="GO" id="GO:0006631">
    <property type="term" value="P:fatty acid metabolic process"/>
    <property type="evidence" value="ECO:0007669"/>
    <property type="project" value="TreeGrafter"/>
</dbReference>
<feature type="region of interest" description="Disordered" evidence="3">
    <location>
        <begin position="496"/>
        <end position="528"/>
    </location>
</feature>
<dbReference type="InterPro" id="IPR000873">
    <property type="entry name" value="AMP-dep_synth/lig_dom"/>
</dbReference>
<dbReference type="InterPro" id="IPR020845">
    <property type="entry name" value="AMP-binding_CS"/>
</dbReference>
<proteinExistence type="inferred from homology"/>
<evidence type="ECO:0000256" key="2">
    <source>
        <dbReference type="ARBA" id="ARBA00022598"/>
    </source>
</evidence>
<gene>
    <name evidence="6" type="ORF">EV386_1848</name>
</gene>
<dbReference type="Pfam" id="PF00501">
    <property type="entry name" value="AMP-binding"/>
    <property type="match status" value="1"/>
</dbReference>
<dbReference type="Proteomes" id="UP000293852">
    <property type="component" value="Unassembled WGS sequence"/>
</dbReference>
<dbReference type="Pfam" id="PF13193">
    <property type="entry name" value="AMP-binding_C"/>
    <property type="match status" value="1"/>
</dbReference>
<dbReference type="RefSeq" id="WP_130414314.1">
    <property type="nucleotide sequence ID" value="NZ_SGWX01000001.1"/>
</dbReference>